<dbReference type="OrthoDB" id="3512845at2759"/>
<dbReference type="Pfam" id="PF16278">
    <property type="entry name" value="zf-C2HE"/>
    <property type="match status" value="1"/>
</dbReference>
<dbReference type="Proteomes" id="UP000009192">
    <property type="component" value="Unassembled WGS sequence"/>
</dbReference>
<evidence type="ECO:0000313" key="3">
    <source>
        <dbReference type="EMBL" id="EDW14833.1"/>
    </source>
</evidence>
<proteinExistence type="predicted"/>
<name>B4KCL4_DROMO</name>
<dbReference type="OMA" id="ATPVHCN"/>
<dbReference type="InterPro" id="IPR036265">
    <property type="entry name" value="HIT-like_sf"/>
</dbReference>
<sequence length="333" mass="38474">MAESEIDLEFKRGELTRKLSAGEDVVIQSERAAVLRNVTCPKAQYHFVVLPKEEIANVLALKREHLPLLDHMMDLANDVIKQQQLSPSDFRIGFKIDSFMNRLNMHVISNDFYSSSMRRIQHWNTFNSDLFITFQAIYALLCVKGSVEPMPAEQVEQLLHATPVHCNQCSFYTENFGQLKRHLYIHWRERESERLSKMGVANLSQRMGQMQINGNGGTMSQRPFNPFYRQIRMHNYQFVPRFQGTVRPQLRPTYENSNWNNIRPHYQHPAPPRPPSNDLQKTQPDAASNPAPSKGAEQPLHAKHPKKKWYVNKKKNSHSSSSNPKGDANTKLI</sequence>
<organism evidence="3 4">
    <name type="scientific">Drosophila mojavensis</name>
    <name type="common">Fruit fly</name>
    <dbReference type="NCBI Taxonomy" id="7230"/>
    <lineage>
        <taxon>Eukaryota</taxon>
        <taxon>Metazoa</taxon>
        <taxon>Ecdysozoa</taxon>
        <taxon>Arthropoda</taxon>
        <taxon>Hexapoda</taxon>
        <taxon>Insecta</taxon>
        <taxon>Pterygota</taxon>
        <taxon>Neoptera</taxon>
        <taxon>Endopterygota</taxon>
        <taxon>Diptera</taxon>
        <taxon>Brachycera</taxon>
        <taxon>Muscomorpha</taxon>
        <taxon>Ephydroidea</taxon>
        <taxon>Drosophilidae</taxon>
        <taxon>Drosophila</taxon>
    </lineage>
</organism>
<dbReference type="SUPFAM" id="SSF54197">
    <property type="entry name" value="HIT-like"/>
    <property type="match status" value="1"/>
</dbReference>
<dbReference type="KEGG" id="dmo:Dmoj_GI23102"/>
<keyword evidence="4" id="KW-1185">Reference proteome</keyword>
<dbReference type="PANTHER" id="PTHR12486:SF4">
    <property type="entry name" value="APRATAXIN"/>
    <property type="match status" value="1"/>
</dbReference>
<dbReference type="eggNOG" id="KOG0562">
    <property type="taxonomic scope" value="Eukaryota"/>
</dbReference>
<dbReference type="GO" id="GO:0000012">
    <property type="term" value="P:single strand break repair"/>
    <property type="evidence" value="ECO:0007669"/>
    <property type="project" value="TreeGrafter"/>
</dbReference>
<evidence type="ECO:0000259" key="2">
    <source>
        <dbReference type="Pfam" id="PF16278"/>
    </source>
</evidence>
<dbReference type="GO" id="GO:0030983">
    <property type="term" value="F:mismatched DNA binding"/>
    <property type="evidence" value="ECO:0007669"/>
    <property type="project" value="TreeGrafter"/>
</dbReference>
<protein>
    <submittedName>
        <fullName evidence="3">Uncharacterized protein, isoform A</fullName>
    </submittedName>
</protein>
<dbReference type="GO" id="GO:0003697">
    <property type="term" value="F:single-stranded DNA binding"/>
    <property type="evidence" value="ECO:0007669"/>
    <property type="project" value="TreeGrafter"/>
</dbReference>
<feature type="compositionally biased region" description="Basic residues" evidence="1">
    <location>
        <begin position="301"/>
        <end position="317"/>
    </location>
</feature>
<dbReference type="HOGENOM" id="CLU_834895_0_0_1"/>
<dbReference type="GO" id="GO:0003725">
    <property type="term" value="F:double-stranded RNA binding"/>
    <property type="evidence" value="ECO:0007669"/>
    <property type="project" value="TreeGrafter"/>
</dbReference>
<dbReference type="Pfam" id="PF11969">
    <property type="entry name" value="DcpS_C"/>
    <property type="match status" value="1"/>
</dbReference>
<dbReference type="Gene3D" id="3.30.428.10">
    <property type="entry name" value="HIT-like"/>
    <property type="match status" value="1"/>
</dbReference>
<dbReference type="InterPro" id="IPR032566">
    <property type="entry name" value="Znf-C2HE"/>
</dbReference>
<dbReference type="EMBL" id="CH933806">
    <property type="protein sequence ID" value="EDW14833.1"/>
    <property type="molecule type" value="Genomic_DNA"/>
</dbReference>
<evidence type="ECO:0000256" key="1">
    <source>
        <dbReference type="SAM" id="MobiDB-lite"/>
    </source>
</evidence>
<dbReference type="GO" id="GO:1990165">
    <property type="term" value="F:single-strand break-containing DNA binding"/>
    <property type="evidence" value="ECO:0007669"/>
    <property type="project" value="TreeGrafter"/>
</dbReference>
<feature type="domain" description="Aprataxin C2HE/C2H2/C2HC zinc finger" evidence="2">
    <location>
        <begin position="127"/>
        <end position="189"/>
    </location>
</feature>
<dbReference type="SMR" id="B4KCL4"/>
<dbReference type="GO" id="GO:0033699">
    <property type="term" value="F:DNA 5'-adenosine monophosphate hydrolase activity"/>
    <property type="evidence" value="ECO:0007669"/>
    <property type="project" value="TreeGrafter"/>
</dbReference>
<dbReference type="InParanoid" id="B4KCL4"/>
<gene>
    <name evidence="3" type="primary">Dmoj\GI23102</name>
    <name evidence="3" type="ORF">Dmoj_GI23102</name>
</gene>
<accession>B4KCL4</accession>
<dbReference type="AlphaFoldDB" id="B4KCL4"/>
<dbReference type="PhylomeDB" id="B4KCL4"/>
<evidence type="ECO:0000313" key="4">
    <source>
        <dbReference type="Proteomes" id="UP000009192"/>
    </source>
</evidence>
<dbReference type="GO" id="GO:0005634">
    <property type="term" value="C:nucleus"/>
    <property type="evidence" value="ECO:0007669"/>
    <property type="project" value="TreeGrafter"/>
</dbReference>
<feature type="region of interest" description="Disordered" evidence="1">
    <location>
        <begin position="251"/>
        <end position="333"/>
    </location>
</feature>
<feature type="compositionally biased region" description="Polar residues" evidence="1">
    <location>
        <begin position="277"/>
        <end position="286"/>
    </location>
</feature>
<reference evidence="3 4" key="1">
    <citation type="journal article" date="2007" name="Nature">
        <title>Evolution of genes and genomes on the Drosophila phylogeny.</title>
        <authorList>
            <consortium name="Drosophila 12 Genomes Consortium"/>
            <person name="Clark A.G."/>
            <person name="Eisen M.B."/>
            <person name="Smith D.R."/>
            <person name="Bergman C.M."/>
            <person name="Oliver B."/>
            <person name="Markow T.A."/>
            <person name="Kaufman T.C."/>
            <person name="Kellis M."/>
            <person name="Gelbart W."/>
            <person name="Iyer V.N."/>
            <person name="Pollard D.A."/>
            <person name="Sackton T.B."/>
            <person name="Larracuente A.M."/>
            <person name="Singh N.D."/>
            <person name="Abad J.P."/>
            <person name="Abt D.N."/>
            <person name="Adryan B."/>
            <person name="Aguade M."/>
            <person name="Akashi H."/>
            <person name="Anderson W.W."/>
            <person name="Aquadro C.F."/>
            <person name="Ardell D.H."/>
            <person name="Arguello R."/>
            <person name="Artieri C.G."/>
            <person name="Barbash D.A."/>
            <person name="Barker D."/>
            <person name="Barsanti P."/>
            <person name="Batterham P."/>
            <person name="Batzoglou S."/>
            <person name="Begun D."/>
            <person name="Bhutkar A."/>
            <person name="Blanco E."/>
            <person name="Bosak S.A."/>
            <person name="Bradley R.K."/>
            <person name="Brand A.D."/>
            <person name="Brent M.R."/>
            <person name="Brooks A.N."/>
            <person name="Brown R.H."/>
            <person name="Butlin R.K."/>
            <person name="Caggese C."/>
            <person name="Calvi B.R."/>
            <person name="Bernardo de Carvalho A."/>
            <person name="Caspi A."/>
            <person name="Castrezana S."/>
            <person name="Celniker S.E."/>
            <person name="Chang J.L."/>
            <person name="Chapple C."/>
            <person name="Chatterji S."/>
            <person name="Chinwalla A."/>
            <person name="Civetta A."/>
            <person name="Clifton S.W."/>
            <person name="Comeron J.M."/>
            <person name="Costello J.C."/>
            <person name="Coyne J.A."/>
            <person name="Daub J."/>
            <person name="David R.G."/>
            <person name="Delcher A.L."/>
            <person name="Delehaunty K."/>
            <person name="Do C.B."/>
            <person name="Ebling H."/>
            <person name="Edwards K."/>
            <person name="Eickbush T."/>
            <person name="Evans J.D."/>
            <person name="Filipski A."/>
            <person name="Findeiss S."/>
            <person name="Freyhult E."/>
            <person name="Fulton L."/>
            <person name="Fulton R."/>
            <person name="Garcia A.C."/>
            <person name="Gardiner A."/>
            <person name="Garfield D.A."/>
            <person name="Garvin B.E."/>
            <person name="Gibson G."/>
            <person name="Gilbert D."/>
            <person name="Gnerre S."/>
            <person name="Godfrey J."/>
            <person name="Good R."/>
            <person name="Gotea V."/>
            <person name="Gravely B."/>
            <person name="Greenberg A.J."/>
            <person name="Griffiths-Jones S."/>
            <person name="Gross S."/>
            <person name="Guigo R."/>
            <person name="Gustafson E.A."/>
            <person name="Haerty W."/>
            <person name="Hahn M.W."/>
            <person name="Halligan D.L."/>
            <person name="Halpern A.L."/>
            <person name="Halter G.M."/>
            <person name="Han M.V."/>
            <person name="Heger A."/>
            <person name="Hillier L."/>
            <person name="Hinrichs A.S."/>
            <person name="Holmes I."/>
            <person name="Hoskins R.A."/>
            <person name="Hubisz M.J."/>
            <person name="Hultmark D."/>
            <person name="Huntley M.A."/>
            <person name="Jaffe D.B."/>
            <person name="Jagadeeshan S."/>
            <person name="Jeck W.R."/>
            <person name="Johnson J."/>
            <person name="Jones C.D."/>
            <person name="Jordan W.C."/>
            <person name="Karpen G.H."/>
            <person name="Kataoka E."/>
            <person name="Keightley P.D."/>
            <person name="Kheradpour P."/>
            <person name="Kirkness E.F."/>
            <person name="Koerich L.B."/>
            <person name="Kristiansen K."/>
            <person name="Kudrna D."/>
            <person name="Kulathinal R.J."/>
            <person name="Kumar S."/>
            <person name="Kwok R."/>
            <person name="Lander E."/>
            <person name="Langley C.H."/>
            <person name="Lapoint R."/>
            <person name="Lazzaro B.P."/>
            <person name="Lee S.J."/>
            <person name="Levesque L."/>
            <person name="Li R."/>
            <person name="Lin C.F."/>
            <person name="Lin M.F."/>
            <person name="Lindblad-Toh K."/>
            <person name="Llopart A."/>
            <person name="Long M."/>
            <person name="Low L."/>
            <person name="Lozovsky E."/>
            <person name="Lu J."/>
            <person name="Luo M."/>
            <person name="Machado C.A."/>
            <person name="Makalowski W."/>
            <person name="Marzo M."/>
            <person name="Matsuda M."/>
            <person name="Matzkin L."/>
            <person name="McAllister B."/>
            <person name="McBride C.S."/>
            <person name="McKernan B."/>
            <person name="McKernan K."/>
            <person name="Mendez-Lago M."/>
            <person name="Minx P."/>
            <person name="Mollenhauer M.U."/>
            <person name="Montooth K."/>
            <person name="Mount S.M."/>
            <person name="Mu X."/>
            <person name="Myers E."/>
            <person name="Negre B."/>
            <person name="Newfeld S."/>
            <person name="Nielsen R."/>
            <person name="Noor M.A."/>
            <person name="O'Grady P."/>
            <person name="Pachter L."/>
            <person name="Papaceit M."/>
            <person name="Parisi M.J."/>
            <person name="Parisi M."/>
            <person name="Parts L."/>
            <person name="Pedersen J.S."/>
            <person name="Pesole G."/>
            <person name="Phillippy A.M."/>
            <person name="Ponting C.P."/>
            <person name="Pop M."/>
            <person name="Porcelli D."/>
            <person name="Powell J.R."/>
            <person name="Prohaska S."/>
            <person name="Pruitt K."/>
            <person name="Puig M."/>
            <person name="Quesneville H."/>
            <person name="Ram K.R."/>
            <person name="Rand D."/>
            <person name="Rasmussen M.D."/>
            <person name="Reed L.K."/>
            <person name="Reenan R."/>
            <person name="Reily A."/>
            <person name="Remington K.A."/>
            <person name="Rieger T.T."/>
            <person name="Ritchie M.G."/>
            <person name="Robin C."/>
            <person name="Rogers Y.H."/>
            <person name="Rohde C."/>
            <person name="Rozas J."/>
            <person name="Rubenfield M.J."/>
            <person name="Ruiz A."/>
            <person name="Russo S."/>
            <person name="Salzberg S.L."/>
            <person name="Sanchez-Gracia A."/>
            <person name="Saranga D.J."/>
            <person name="Sato H."/>
            <person name="Schaeffer S.W."/>
            <person name="Schatz M.C."/>
            <person name="Schlenke T."/>
            <person name="Schwartz R."/>
            <person name="Segarra C."/>
            <person name="Singh R.S."/>
            <person name="Sirot L."/>
            <person name="Sirota M."/>
            <person name="Sisneros N.B."/>
            <person name="Smith C.D."/>
            <person name="Smith T.F."/>
            <person name="Spieth J."/>
            <person name="Stage D.E."/>
            <person name="Stark A."/>
            <person name="Stephan W."/>
            <person name="Strausberg R.L."/>
            <person name="Strempel S."/>
            <person name="Sturgill D."/>
            <person name="Sutton G."/>
            <person name="Sutton G.G."/>
            <person name="Tao W."/>
            <person name="Teichmann S."/>
            <person name="Tobari Y.N."/>
            <person name="Tomimura Y."/>
            <person name="Tsolas J.M."/>
            <person name="Valente V.L."/>
            <person name="Venter E."/>
            <person name="Venter J.C."/>
            <person name="Vicario S."/>
            <person name="Vieira F.G."/>
            <person name="Vilella A.J."/>
            <person name="Villasante A."/>
            <person name="Walenz B."/>
            <person name="Wang J."/>
            <person name="Wasserman M."/>
            <person name="Watts T."/>
            <person name="Wilson D."/>
            <person name="Wilson R.K."/>
            <person name="Wing R.A."/>
            <person name="Wolfner M.F."/>
            <person name="Wong A."/>
            <person name="Wong G.K."/>
            <person name="Wu C.I."/>
            <person name="Wu G."/>
            <person name="Yamamoto D."/>
            <person name="Yang H.P."/>
            <person name="Yang S.P."/>
            <person name="Yorke J.A."/>
            <person name="Yoshida K."/>
            <person name="Zdobnov E."/>
            <person name="Zhang P."/>
            <person name="Zhang Y."/>
            <person name="Zimin A.V."/>
            <person name="Baldwin J."/>
            <person name="Abdouelleil A."/>
            <person name="Abdulkadir J."/>
            <person name="Abebe A."/>
            <person name="Abera B."/>
            <person name="Abreu J."/>
            <person name="Acer S.C."/>
            <person name="Aftuck L."/>
            <person name="Alexander A."/>
            <person name="An P."/>
            <person name="Anderson E."/>
            <person name="Anderson S."/>
            <person name="Arachi H."/>
            <person name="Azer M."/>
            <person name="Bachantsang P."/>
            <person name="Barry A."/>
            <person name="Bayul T."/>
            <person name="Berlin A."/>
            <person name="Bessette D."/>
            <person name="Bloom T."/>
            <person name="Blye J."/>
            <person name="Boguslavskiy L."/>
            <person name="Bonnet C."/>
            <person name="Boukhgalter B."/>
            <person name="Bourzgui I."/>
            <person name="Brown A."/>
            <person name="Cahill P."/>
            <person name="Channer S."/>
            <person name="Cheshatsang Y."/>
            <person name="Chuda L."/>
            <person name="Citroen M."/>
            <person name="Collymore A."/>
            <person name="Cooke P."/>
            <person name="Costello M."/>
            <person name="D'Aco K."/>
            <person name="Daza R."/>
            <person name="De Haan G."/>
            <person name="DeGray S."/>
            <person name="DeMaso C."/>
            <person name="Dhargay N."/>
            <person name="Dooley K."/>
            <person name="Dooley E."/>
            <person name="Doricent M."/>
            <person name="Dorje P."/>
            <person name="Dorjee K."/>
            <person name="Dupes A."/>
            <person name="Elong R."/>
            <person name="Falk J."/>
            <person name="Farina A."/>
            <person name="Faro S."/>
            <person name="Ferguson D."/>
            <person name="Fisher S."/>
            <person name="Foley C.D."/>
            <person name="Franke A."/>
            <person name="Friedrich D."/>
            <person name="Gadbois L."/>
            <person name="Gearin G."/>
            <person name="Gearin C.R."/>
            <person name="Giannoukos G."/>
            <person name="Goode T."/>
            <person name="Graham J."/>
            <person name="Grandbois E."/>
            <person name="Grewal S."/>
            <person name="Gyaltsen K."/>
            <person name="Hafez N."/>
            <person name="Hagos B."/>
            <person name="Hall J."/>
            <person name="Henson C."/>
            <person name="Hollinger A."/>
            <person name="Honan T."/>
            <person name="Huard M.D."/>
            <person name="Hughes L."/>
            <person name="Hurhula B."/>
            <person name="Husby M.E."/>
            <person name="Kamat A."/>
            <person name="Kanga B."/>
            <person name="Kashin S."/>
            <person name="Khazanovich D."/>
            <person name="Kisner P."/>
            <person name="Lance K."/>
            <person name="Lara M."/>
            <person name="Lee W."/>
            <person name="Lennon N."/>
            <person name="Letendre F."/>
            <person name="LeVine R."/>
            <person name="Lipovsky A."/>
            <person name="Liu X."/>
            <person name="Liu J."/>
            <person name="Liu S."/>
            <person name="Lokyitsang T."/>
            <person name="Lokyitsang Y."/>
            <person name="Lubonja R."/>
            <person name="Lui A."/>
            <person name="MacDonald P."/>
            <person name="Magnisalis V."/>
            <person name="Maru K."/>
            <person name="Matthews C."/>
            <person name="McCusker W."/>
            <person name="McDonough S."/>
            <person name="Mehta T."/>
            <person name="Meldrim J."/>
            <person name="Meneus L."/>
            <person name="Mihai O."/>
            <person name="Mihalev A."/>
            <person name="Mihova T."/>
            <person name="Mittelman R."/>
            <person name="Mlenga V."/>
            <person name="Montmayeur A."/>
            <person name="Mulrain L."/>
            <person name="Navidi A."/>
            <person name="Naylor J."/>
            <person name="Negash T."/>
            <person name="Nguyen T."/>
            <person name="Nguyen N."/>
            <person name="Nicol R."/>
            <person name="Norbu C."/>
            <person name="Norbu N."/>
            <person name="Novod N."/>
            <person name="O'Neill B."/>
            <person name="Osman S."/>
            <person name="Markiewicz E."/>
            <person name="Oyono O.L."/>
            <person name="Patti C."/>
            <person name="Phunkhang P."/>
            <person name="Pierre F."/>
            <person name="Priest M."/>
            <person name="Raghuraman S."/>
            <person name="Rege F."/>
            <person name="Reyes R."/>
            <person name="Rise C."/>
            <person name="Rogov P."/>
            <person name="Ross K."/>
            <person name="Ryan E."/>
            <person name="Settipalli S."/>
            <person name="Shea T."/>
            <person name="Sherpa N."/>
            <person name="Shi L."/>
            <person name="Shih D."/>
            <person name="Sparrow T."/>
            <person name="Spaulding J."/>
            <person name="Stalker J."/>
            <person name="Stange-Thomann N."/>
            <person name="Stavropoulos S."/>
            <person name="Stone C."/>
            <person name="Strader C."/>
            <person name="Tesfaye S."/>
            <person name="Thomson T."/>
            <person name="Thoulutsang Y."/>
            <person name="Thoulutsang D."/>
            <person name="Topham K."/>
            <person name="Topping I."/>
            <person name="Tsamla T."/>
            <person name="Vassiliev H."/>
            <person name="Vo A."/>
            <person name="Wangchuk T."/>
            <person name="Wangdi T."/>
            <person name="Weiand M."/>
            <person name="Wilkinson J."/>
            <person name="Wilson A."/>
            <person name="Yadav S."/>
            <person name="Young G."/>
            <person name="Yu Q."/>
            <person name="Zembek L."/>
            <person name="Zhong D."/>
            <person name="Zimmer A."/>
            <person name="Zwirko Z."/>
            <person name="Jaffe D.B."/>
            <person name="Alvarez P."/>
            <person name="Brockman W."/>
            <person name="Butler J."/>
            <person name="Chin C."/>
            <person name="Gnerre S."/>
            <person name="Grabherr M."/>
            <person name="Kleber M."/>
            <person name="Mauceli E."/>
            <person name="MacCallum I."/>
        </authorList>
    </citation>
    <scope>NUCLEOTIDE SEQUENCE [LARGE SCALE GENOMIC DNA]</scope>
    <source>
        <strain evidence="4">Tucson 15081-1352.22</strain>
    </source>
</reference>
<dbReference type="PANTHER" id="PTHR12486">
    <property type="entry name" value="APRATAXIN-RELATED"/>
    <property type="match status" value="1"/>
</dbReference>